<organism evidence="1 2">
    <name type="scientific">Cardiocondyla obscurior</name>
    <dbReference type="NCBI Taxonomy" id="286306"/>
    <lineage>
        <taxon>Eukaryota</taxon>
        <taxon>Metazoa</taxon>
        <taxon>Ecdysozoa</taxon>
        <taxon>Arthropoda</taxon>
        <taxon>Hexapoda</taxon>
        <taxon>Insecta</taxon>
        <taxon>Pterygota</taxon>
        <taxon>Neoptera</taxon>
        <taxon>Endopterygota</taxon>
        <taxon>Hymenoptera</taxon>
        <taxon>Apocrita</taxon>
        <taxon>Aculeata</taxon>
        <taxon>Formicoidea</taxon>
        <taxon>Formicidae</taxon>
        <taxon>Myrmicinae</taxon>
        <taxon>Cardiocondyla</taxon>
    </lineage>
</organism>
<dbReference type="AlphaFoldDB" id="A0AAW2FRC7"/>
<gene>
    <name evidence="1" type="ORF">PUN28_009186</name>
</gene>
<reference evidence="1 2" key="1">
    <citation type="submission" date="2023-03" db="EMBL/GenBank/DDBJ databases">
        <title>High recombination rates correlate with genetic variation in Cardiocondyla obscurior ants.</title>
        <authorList>
            <person name="Errbii M."/>
        </authorList>
    </citation>
    <scope>NUCLEOTIDE SEQUENCE [LARGE SCALE GENOMIC DNA]</scope>
    <source>
        <strain evidence="1">Alpha-2009</strain>
        <tissue evidence="1">Whole body</tissue>
    </source>
</reference>
<accession>A0AAW2FRC7</accession>
<keyword evidence="2" id="KW-1185">Reference proteome</keyword>
<proteinExistence type="predicted"/>
<evidence type="ECO:0000313" key="1">
    <source>
        <dbReference type="EMBL" id="KAL0118363.1"/>
    </source>
</evidence>
<evidence type="ECO:0000313" key="2">
    <source>
        <dbReference type="Proteomes" id="UP001430953"/>
    </source>
</evidence>
<dbReference type="Proteomes" id="UP001430953">
    <property type="component" value="Unassembled WGS sequence"/>
</dbReference>
<name>A0AAW2FRC7_9HYME</name>
<dbReference type="EMBL" id="JADYXP020000008">
    <property type="protein sequence ID" value="KAL0118363.1"/>
    <property type="molecule type" value="Genomic_DNA"/>
</dbReference>
<sequence length="104" mass="11852">MYYRTEIDYWKRYQSYKHSLPLILQSCDVEPSHRRPSLLIPPPAISPLPPPPPPPGPPLFHLFFSVSLSHPRPSPALLAFLSVHLSVPQTPRRHPISRTPYVAT</sequence>
<protein>
    <submittedName>
        <fullName evidence="1">Uncharacterized protein</fullName>
    </submittedName>
</protein>
<comment type="caution">
    <text evidence="1">The sequence shown here is derived from an EMBL/GenBank/DDBJ whole genome shotgun (WGS) entry which is preliminary data.</text>
</comment>